<dbReference type="InterPro" id="IPR036291">
    <property type="entry name" value="NAD(P)-bd_dom_sf"/>
</dbReference>
<keyword evidence="3" id="KW-1185">Reference proteome</keyword>
<protein>
    <submittedName>
        <fullName evidence="2">CDP-glucose 4,6-dehydratase</fullName>
        <ecNumber evidence="2">4.2.1.45</ecNumber>
    </submittedName>
</protein>
<dbReference type="Proteomes" id="UP001257909">
    <property type="component" value="Unassembled WGS sequence"/>
</dbReference>
<proteinExistence type="predicted"/>
<dbReference type="Gene3D" id="3.90.25.10">
    <property type="entry name" value="UDP-galactose 4-epimerase, domain 1"/>
    <property type="match status" value="1"/>
</dbReference>
<dbReference type="Gene3D" id="3.40.50.720">
    <property type="entry name" value="NAD(P)-binding Rossmann-like Domain"/>
    <property type="match status" value="1"/>
</dbReference>
<dbReference type="InterPro" id="IPR016040">
    <property type="entry name" value="NAD(P)-bd_dom"/>
</dbReference>
<dbReference type="InterPro" id="IPR013445">
    <property type="entry name" value="CDP_4_6_deHydtase"/>
</dbReference>
<gene>
    <name evidence="2" type="ORF">J2W69_000184</name>
</gene>
<name>A0ABU1VU89_9GAMM</name>
<keyword evidence="2" id="KW-0456">Lyase</keyword>
<accession>A0ABU1VU89</accession>
<dbReference type="CDD" id="cd05252">
    <property type="entry name" value="CDP_GD_SDR_e"/>
    <property type="match status" value="1"/>
</dbReference>
<feature type="domain" description="NAD(P)-binding" evidence="1">
    <location>
        <begin position="23"/>
        <end position="331"/>
    </location>
</feature>
<evidence type="ECO:0000313" key="2">
    <source>
        <dbReference type="EMBL" id="MDR7119269.1"/>
    </source>
</evidence>
<dbReference type="EC" id="4.2.1.45" evidence="2"/>
<evidence type="ECO:0000259" key="1">
    <source>
        <dbReference type="Pfam" id="PF16363"/>
    </source>
</evidence>
<dbReference type="NCBIfam" id="TIGR02622">
    <property type="entry name" value="CDP_4_6_dhtase"/>
    <property type="match status" value="1"/>
</dbReference>
<dbReference type="PANTHER" id="PTHR43000">
    <property type="entry name" value="DTDP-D-GLUCOSE 4,6-DEHYDRATASE-RELATED"/>
    <property type="match status" value="1"/>
</dbReference>
<organism evidence="2 3">
    <name type="scientific">Rheinheimera soli</name>
    <dbReference type="NCBI Taxonomy" id="443616"/>
    <lineage>
        <taxon>Bacteria</taxon>
        <taxon>Pseudomonadati</taxon>
        <taxon>Pseudomonadota</taxon>
        <taxon>Gammaproteobacteria</taxon>
        <taxon>Chromatiales</taxon>
        <taxon>Chromatiaceae</taxon>
        <taxon>Rheinheimera</taxon>
    </lineage>
</organism>
<sequence>MESVGIKENIMVNPDFWCNKRVFVTGHTGFKGSWLSIWLHLMGAKVKGYALKPPTTPSLYNEAHVETLVESEIGDIRDFEQLKSSMLAFEPEILIHMAAQPLVRLSYREPLETYDINVMGTAKVLEAAKGCKHLKSIVSVTTDKCYENKEWEWGYREDEAMGGFDPYSSSKGCAELVTSAYRRSFMQDKGIGLASARAGNVIGGGDWADDRLIPDILRAFERNEPVVIRNPKSTRPWQHVLEPLSGYLVLAQKLYEEPTKYAEGWNFGPFEGDAKPVDWILSKMTALWPNSSWKLDNDAHPHEAGYLKLDVSKAKKHLGWGPTWRLEQTLTRIILWQQAWLSNHDMQKACAEEINDYMRDMNNADN</sequence>
<dbReference type="RefSeq" id="WP_310273657.1">
    <property type="nucleotide sequence ID" value="NZ_JAVDWR010000001.1"/>
</dbReference>
<dbReference type="SUPFAM" id="SSF51735">
    <property type="entry name" value="NAD(P)-binding Rossmann-fold domains"/>
    <property type="match status" value="1"/>
</dbReference>
<reference evidence="2 3" key="1">
    <citation type="submission" date="2023-07" db="EMBL/GenBank/DDBJ databases">
        <title>Sorghum-associated microbial communities from plants grown in Nebraska, USA.</title>
        <authorList>
            <person name="Schachtman D."/>
        </authorList>
    </citation>
    <scope>NUCLEOTIDE SEQUENCE [LARGE SCALE GENOMIC DNA]</scope>
    <source>
        <strain evidence="2 3">4138</strain>
    </source>
</reference>
<dbReference type="GO" id="GO:0047733">
    <property type="term" value="F:CDP-glucose 4,6-dehydratase activity"/>
    <property type="evidence" value="ECO:0007669"/>
    <property type="project" value="UniProtKB-EC"/>
</dbReference>
<evidence type="ECO:0000313" key="3">
    <source>
        <dbReference type="Proteomes" id="UP001257909"/>
    </source>
</evidence>
<dbReference type="EMBL" id="JAVDWR010000001">
    <property type="protein sequence ID" value="MDR7119269.1"/>
    <property type="molecule type" value="Genomic_DNA"/>
</dbReference>
<dbReference type="Pfam" id="PF16363">
    <property type="entry name" value="GDP_Man_Dehyd"/>
    <property type="match status" value="1"/>
</dbReference>
<comment type="caution">
    <text evidence="2">The sequence shown here is derived from an EMBL/GenBank/DDBJ whole genome shotgun (WGS) entry which is preliminary data.</text>
</comment>